<name>G2QCE6_THET4</name>
<dbReference type="InterPro" id="IPR007201">
    <property type="entry name" value="Mei2-like_Rrm_C"/>
</dbReference>
<evidence type="ECO:0000313" key="3">
    <source>
        <dbReference type="EMBL" id="AEO58122.1"/>
    </source>
</evidence>
<dbReference type="RefSeq" id="XP_003663367.1">
    <property type="nucleotide sequence ID" value="XM_003663319.1"/>
</dbReference>
<dbReference type="EMBL" id="CP003004">
    <property type="protein sequence ID" value="AEO58122.1"/>
    <property type="molecule type" value="Genomic_DNA"/>
</dbReference>
<evidence type="ECO:0000313" key="4">
    <source>
        <dbReference type="Proteomes" id="UP000007322"/>
    </source>
</evidence>
<organism evidence="3 4">
    <name type="scientific">Thermothelomyces thermophilus (strain ATCC 42464 / BCRC 31852 / DSM 1799)</name>
    <name type="common">Sporotrichum thermophile</name>
    <dbReference type="NCBI Taxonomy" id="573729"/>
    <lineage>
        <taxon>Eukaryota</taxon>
        <taxon>Fungi</taxon>
        <taxon>Dikarya</taxon>
        <taxon>Ascomycota</taxon>
        <taxon>Pezizomycotina</taxon>
        <taxon>Sordariomycetes</taxon>
        <taxon>Sordariomycetidae</taxon>
        <taxon>Sordariales</taxon>
        <taxon>Chaetomiaceae</taxon>
        <taxon>Thermothelomyces</taxon>
    </lineage>
</organism>
<dbReference type="KEGG" id="mtm:MYCTH_2118584"/>
<dbReference type="AlphaFoldDB" id="G2QCE6"/>
<dbReference type="HOGENOM" id="CLU_019467_0_0_1"/>
<evidence type="ECO:0000259" key="2">
    <source>
        <dbReference type="Pfam" id="PF04059"/>
    </source>
</evidence>
<protein>
    <recommendedName>
        <fullName evidence="2">Mei2-like C-terminal RNA recognition motif domain-containing protein</fullName>
    </recommendedName>
</protein>
<feature type="domain" description="Mei2-like C-terminal RNA recognition motif" evidence="2">
    <location>
        <begin position="481"/>
        <end position="525"/>
    </location>
</feature>
<dbReference type="VEuPathDB" id="FungiDB:MYCTH_2118584"/>
<feature type="compositionally biased region" description="Low complexity" evidence="1">
    <location>
        <begin position="7"/>
        <end position="22"/>
    </location>
</feature>
<dbReference type="Proteomes" id="UP000007322">
    <property type="component" value="Chromosome 3"/>
</dbReference>
<dbReference type="STRING" id="573729.G2QCE6"/>
<reference evidence="3 4" key="1">
    <citation type="journal article" date="2011" name="Nat. Biotechnol.">
        <title>Comparative genomic analysis of the thermophilic biomass-degrading fungi Myceliophthora thermophila and Thielavia terrestris.</title>
        <authorList>
            <person name="Berka R.M."/>
            <person name="Grigoriev I.V."/>
            <person name="Otillar R."/>
            <person name="Salamov A."/>
            <person name="Grimwood J."/>
            <person name="Reid I."/>
            <person name="Ishmael N."/>
            <person name="John T."/>
            <person name="Darmond C."/>
            <person name="Moisan M.-C."/>
            <person name="Henrissat B."/>
            <person name="Coutinho P.M."/>
            <person name="Lombard V."/>
            <person name="Natvig D.O."/>
            <person name="Lindquist E."/>
            <person name="Schmutz J."/>
            <person name="Lucas S."/>
            <person name="Harris P."/>
            <person name="Powlowski J."/>
            <person name="Bellemare A."/>
            <person name="Taylor D."/>
            <person name="Butler G."/>
            <person name="de Vries R.P."/>
            <person name="Allijn I.E."/>
            <person name="van den Brink J."/>
            <person name="Ushinsky S."/>
            <person name="Storms R."/>
            <person name="Powell A.J."/>
            <person name="Paulsen I.T."/>
            <person name="Elbourne L.D.H."/>
            <person name="Baker S.E."/>
            <person name="Magnuson J."/>
            <person name="LaBoissiere S."/>
            <person name="Clutterbuck A.J."/>
            <person name="Martinez D."/>
            <person name="Wogulis M."/>
            <person name="de Leon A.L."/>
            <person name="Rey M.W."/>
            <person name="Tsang A."/>
        </authorList>
    </citation>
    <scope>NUCLEOTIDE SEQUENCE [LARGE SCALE GENOMIC DNA]</scope>
    <source>
        <strain evidence="4">ATCC 42464 / BCRC 31852 / DSM 1799</strain>
    </source>
</reference>
<feature type="region of interest" description="Disordered" evidence="1">
    <location>
        <begin position="1"/>
        <end position="58"/>
    </location>
</feature>
<proteinExistence type="predicted"/>
<dbReference type="OrthoDB" id="417481at2759"/>
<evidence type="ECO:0000256" key="1">
    <source>
        <dbReference type="SAM" id="MobiDB-lite"/>
    </source>
</evidence>
<keyword evidence="4" id="KW-1185">Reference proteome</keyword>
<dbReference type="Pfam" id="PF04059">
    <property type="entry name" value="RRM_2"/>
    <property type="match status" value="1"/>
</dbReference>
<dbReference type="GeneID" id="11509245"/>
<sequence>MAHMRDASLNPSSPHSSSAGADSYKHENTPDTRLTVFSPDDNLARPNKPLTAASLDGSSSHVVQYHANTPKGFSSTTAAAEKDPFISNTAAKAQHKLSPTALVFRPVSAPLVAHGSLNMRSGTGPAMGANRQLLAPQPTAKFSSEMGISRYLVIYSPSHPVSVTDVEGYLAQLERFGLPFQGKRHAVAAEGRVFLYLPNVRDARNTLENVQLGSPNWCAKYIVAAEFYKVCNSSAQVSPICDGKVQITAYDQGVNFGAVYVETVVHTFLDTQGEVFALLSQSAANNHTFRGVVEFSDADVAISVVDKFNRTTLGAAQMFRPLENNSRPFGASRGEMILSEGAQQPTGLFTSGRLSHSTAGIHKSQQFAMYPVVCNSFQSPGPNRFMLDQTPTRGQGVSHLAPMTPISGGMPMMAPLFNTTPPDTPMAIRSEFTSPRSIQPYARLDGRRHGAMRANRSHNFNNAGHHNHVDVNRIRDGVDVRTTIMLRNIPNKVDQVMLKRIIDESSWGKYDFMYLRIDFANDCNSSMRGVISAGTASRVTRSPRSPMLRLLITGPRPELAGQEEPFPEPDNLSKMRRSCENAEHIGLFTPNAGQHFREEQRRRRSQYDRGTRLAALEEYDYAVRAQQHGLFNQK</sequence>
<dbReference type="OMA" id="NGPMPEL"/>
<accession>G2QCE6</accession>
<dbReference type="InParanoid" id="G2QCE6"/>
<dbReference type="eggNOG" id="KOG4660">
    <property type="taxonomic scope" value="Eukaryota"/>
</dbReference>
<gene>
    <name evidence="3" type="ORF">MYCTH_2118584</name>
</gene>